<dbReference type="GO" id="GO:0005634">
    <property type="term" value="C:nucleus"/>
    <property type="evidence" value="ECO:0007669"/>
    <property type="project" value="TreeGrafter"/>
</dbReference>
<dbReference type="Proteomes" id="UP001153555">
    <property type="component" value="Unassembled WGS sequence"/>
</dbReference>
<dbReference type="AlphaFoldDB" id="A0A9N7RLU8"/>
<dbReference type="InterPro" id="IPR008978">
    <property type="entry name" value="HSP20-like_chaperone"/>
</dbReference>
<accession>A0A9N7RLU8</accession>
<dbReference type="PANTHER" id="PTHR34661">
    <property type="entry name" value="INCREASED DNA METHYLATION 3"/>
    <property type="match status" value="1"/>
</dbReference>
<sequence length="198" mass="22045">MDSLDAEKVKKITWKRSRSRLDVKADSEDSSITCKEGSEKRPCYDSTRFSSIQRNSNLDQPFVLPVLPTSKVDKWRSDIPTVITGTACRGRGPPVGTVDIGVGKSSYYFCIALPGVKQEPGEFECDIQKDGKVWVRGVTSTGRKIVNKHSRAFEMKIQQQCPPGPFTLFFTLPGPVNPALFRPNFRSDGIFEAVVTKI</sequence>
<name>A0A9N7RLU8_STRHE</name>
<dbReference type="InterPro" id="IPR039321">
    <property type="entry name" value="IDM2/3-like"/>
</dbReference>
<dbReference type="PANTHER" id="PTHR34661:SF1">
    <property type="entry name" value="INCREASED DNA METHYLATION 3"/>
    <property type="match status" value="1"/>
</dbReference>
<evidence type="ECO:0000313" key="2">
    <source>
        <dbReference type="Proteomes" id="UP001153555"/>
    </source>
</evidence>
<dbReference type="OrthoDB" id="1211981at2759"/>
<protein>
    <submittedName>
        <fullName evidence="1">Increased DNA methylation 3</fullName>
    </submittedName>
</protein>
<proteinExistence type="predicted"/>
<dbReference type="Gene3D" id="2.60.40.790">
    <property type="match status" value="1"/>
</dbReference>
<evidence type="ECO:0000313" key="1">
    <source>
        <dbReference type="EMBL" id="CAA0834910.1"/>
    </source>
</evidence>
<dbReference type="EMBL" id="CACSLK010028053">
    <property type="protein sequence ID" value="CAA0834910.1"/>
    <property type="molecule type" value="Genomic_DNA"/>
</dbReference>
<comment type="caution">
    <text evidence="1">The sequence shown here is derived from an EMBL/GenBank/DDBJ whole genome shotgun (WGS) entry which is preliminary data.</text>
</comment>
<organism evidence="1 2">
    <name type="scientific">Striga hermonthica</name>
    <name type="common">Purple witchweed</name>
    <name type="synonym">Buchnera hermonthica</name>
    <dbReference type="NCBI Taxonomy" id="68872"/>
    <lineage>
        <taxon>Eukaryota</taxon>
        <taxon>Viridiplantae</taxon>
        <taxon>Streptophyta</taxon>
        <taxon>Embryophyta</taxon>
        <taxon>Tracheophyta</taxon>
        <taxon>Spermatophyta</taxon>
        <taxon>Magnoliopsida</taxon>
        <taxon>eudicotyledons</taxon>
        <taxon>Gunneridae</taxon>
        <taxon>Pentapetalae</taxon>
        <taxon>asterids</taxon>
        <taxon>lamiids</taxon>
        <taxon>Lamiales</taxon>
        <taxon>Orobanchaceae</taxon>
        <taxon>Buchnereae</taxon>
        <taxon>Striga</taxon>
    </lineage>
</organism>
<keyword evidence="2" id="KW-1185">Reference proteome</keyword>
<gene>
    <name evidence="1" type="ORF">SHERM_02716</name>
</gene>
<dbReference type="FunFam" id="2.60.40.790:FF:000049">
    <property type="entry name" value="Increased DNA methylation 3"/>
    <property type="match status" value="1"/>
</dbReference>
<reference evidence="1" key="1">
    <citation type="submission" date="2019-12" db="EMBL/GenBank/DDBJ databases">
        <authorList>
            <person name="Scholes J."/>
        </authorList>
    </citation>
    <scope>NUCLEOTIDE SEQUENCE</scope>
</reference>